<organism evidence="7">
    <name type="scientific">uncultured Caudovirales phage</name>
    <dbReference type="NCBI Taxonomy" id="2100421"/>
    <lineage>
        <taxon>Viruses</taxon>
        <taxon>Duplodnaviria</taxon>
        <taxon>Heunggongvirae</taxon>
        <taxon>Uroviricota</taxon>
        <taxon>Caudoviricetes</taxon>
        <taxon>Peduoviridae</taxon>
        <taxon>Maltschvirus</taxon>
        <taxon>Maltschvirus maltsch</taxon>
    </lineage>
</organism>
<evidence type="ECO:0000313" key="7">
    <source>
        <dbReference type="EMBL" id="CAB4131907.1"/>
    </source>
</evidence>
<evidence type="ECO:0000256" key="1">
    <source>
        <dbReference type="ARBA" id="ARBA00005174"/>
    </source>
</evidence>
<dbReference type="SUPFAM" id="SSF51246">
    <property type="entry name" value="Rudiment single hybrid motif"/>
    <property type="match status" value="1"/>
</dbReference>
<dbReference type="Gene3D" id="3.90.600.10">
    <property type="entry name" value="Phosphoribosylglycinamide synthetase, C-terminal domain"/>
    <property type="match status" value="1"/>
</dbReference>
<accession>A0A6J5LFP6</accession>
<sequence length="444" mass="50526">MKLLIIDQFDCGFAMDLAIKSNAYGHDVRVYMRNNFDGTRCENGDGMEQCFKKVVSWESSMDWADLIFVTDNSRYIKQLEPYRIKGYPIYGCNVEGARWEQDREYGSAIFERAGIKTIPMQKFKKYEDAIALVLNNKDKRYVSKPVGDGEKSLSYCSKDWRDMVFMLNKWKKMNAYDGEFVLQEFHAGSEMAVGGWFGLGGFSKYFLENWEFKKLMSGDYGPATGEQGTVMRYTENSLLADKVLKPLEDFLHGIGYSGYIDVNCIIDDKGNPWPLEFTTRPGWPLFQIQQALHLGDPIQWMLDSLDGKDTLKVRKDVAVGIVVSQPDYPYSNVKKKENTGYPIFDMTIEDATKNIHLSEVKMGMGPGKDGKNNEPCLVTCGSYVMTVSGVGKTVEAAKEACYKTFKKKVTMINSCMVRDDIGEKLEKLLPDIQKNGYCKDMDYC</sequence>
<evidence type="ECO:0000256" key="3">
    <source>
        <dbReference type="ARBA" id="ARBA00038345"/>
    </source>
</evidence>
<keyword evidence="7" id="KW-0436">Ligase</keyword>
<dbReference type="Gene3D" id="3.30.470.20">
    <property type="entry name" value="ATP-grasp fold, B domain"/>
    <property type="match status" value="1"/>
</dbReference>
<name>A0A6J5LFP6_9CAUD</name>
<evidence type="ECO:0000256" key="4">
    <source>
        <dbReference type="ARBA" id="ARBA00042242"/>
    </source>
</evidence>
<comment type="pathway">
    <text evidence="1">Purine metabolism; IMP biosynthesis via de novo pathway; N(1)-(5-phospho-D-ribosyl)glycinamide from 5-phospho-alpha-D-ribose 1-diphosphate: step 2/2.</text>
</comment>
<dbReference type="PROSITE" id="PS50975">
    <property type="entry name" value="ATP_GRASP"/>
    <property type="match status" value="1"/>
</dbReference>
<dbReference type="PANTHER" id="PTHR43472:SF1">
    <property type="entry name" value="PHOSPHORIBOSYLAMINE--GLYCINE LIGASE, CHLOROPLASTIC"/>
    <property type="match status" value="1"/>
</dbReference>
<comment type="similarity">
    <text evidence="3">Belongs to the GARS family.</text>
</comment>
<evidence type="ECO:0000256" key="2">
    <source>
        <dbReference type="ARBA" id="ARBA00013255"/>
    </source>
</evidence>
<feature type="domain" description="ATP-grasp" evidence="6">
    <location>
        <begin position="107"/>
        <end position="306"/>
    </location>
</feature>
<dbReference type="SMART" id="SM01210">
    <property type="entry name" value="GARS_C"/>
    <property type="match status" value="1"/>
</dbReference>
<dbReference type="InterPro" id="IPR037123">
    <property type="entry name" value="PRibGlycinamide_synth_C_sf"/>
</dbReference>
<gene>
    <name evidence="7" type="ORF">UFOVP135_12</name>
</gene>
<protein>
    <recommendedName>
        <fullName evidence="2">phosphoribosylamine--glycine ligase</fullName>
        <ecNumber evidence="2">6.3.4.13</ecNumber>
    </recommendedName>
    <alternativeName>
        <fullName evidence="4">Glycinamide ribonucleotide synthetase</fullName>
    </alternativeName>
    <alternativeName>
        <fullName evidence="5">Phosphoribosylglycinamide synthetase</fullName>
    </alternativeName>
</protein>
<proteinExistence type="inferred from homology"/>
<dbReference type="SUPFAM" id="SSF56059">
    <property type="entry name" value="Glutathione synthetase ATP-binding domain-like"/>
    <property type="match status" value="1"/>
</dbReference>
<dbReference type="EMBL" id="LR796254">
    <property type="protein sequence ID" value="CAB4131907.1"/>
    <property type="molecule type" value="Genomic_DNA"/>
</dbReference>
<evidence type="ECO:0000259" key="6">
    <source>
        <dbReference type="PROSITE" id="PS50975"/>
    </source>
</evidence>
<evidence type="ECO:0000256" key="5">
    <source>
        <dbReference type="ARBA" id="ARBA00042864"/>
    </source>
</evidence>
<reference evidence="7" key="1">
    <citation type="submission" date="2020-04" db="EMBL/GenBank/DDBJ databases">
        <authorList>
            <person name="Chiriac C."/>
            <person name="Salcher M."/>
            <person name="Ghai R."/>
            <person name="Kavagutti S V."/>
        </authorList>
    </citation>
    <scope>NUCLEOTIDE SEQUENCE</scope>
</reference>
<dbReference type="GO" id="GO:0005524">
    <property type="term" value="F:ATP binding"/>
    <property type="evidence" value="ECO:0007669"/>
    <property type="project" value="InterPro"/>
</dbReference>
<dbReference type="EC" id="6.3.4.13" evidence="2"/>
<dbReference type="GO" id="GO:0006189">
    <property type="term" value="P:'de novo' IMP biosynthetic process"/>
    <property type="evidence" value="ECO:0007669"/>
    <property type="project" value="UniProtKB-UniPathway"/>
</dbReference>
<dbReference type="PANTHER" id="PTHR43472">
    <property type="entry name" value="PHOSPHORIBOSYLAMINE--GLYCINE LIGASE"/>
    <property type="match status" value="1"/>
</dbReference>
<dbReference type="InterPro" id="IPR011054">
    <property type="entry name" value="Rudment_hybrid_motif"/>
</dbReference>
<dbReference type="GO" id="GO:0004637">
    <property type="term" value="F:phosphoribosylamine-glycine ligase activity"/>
    <property type="evidence" value="ECO:0007669"/>
    <property type="project" value="UniProtKB-EC"/>
</dbReference>
<dbReference type="GO" id="GO:0046872">
    <property type="term" value="F:metal ion binding"/>
    <property type="evidence" value="ECO:0007669"/>
    <property type="project" value="InterPro"/>
</dbReference>
<dbReference type="GO" id="GO:0009113">
    <property type="term" value="P:purine nucleobase biosynthetic process"/>
    <property type="evidence" value="ECO:0007669"/>
    <property type="project" value="InterPro"/>
</dbReference>
<dbReference type="InterPro" id="IPR020560">
    <property type="entry name" value="PRibGlycinamide_synth_C-dom"/>
</dbReference>
<dbReference type="InterPro" id="IPR000115">
    <property type="entry name" value="PRibGlycinamide_synth"/>
</dbReference>
<dbReference type="UniPathway" id="UPA00074">
    <property type="reaction ID" value="UER00125"/>
</dbReference>
<dbReference type="InterPro" id="IPR011761">
    <property type="entry name" value="ATP-grasp"/>
</dbReference>